<evidence type="ECO:0000313" key="10">
    <source>
        <dbReference type="EnsemblMetazoa" id="CapteP144666"/>
    </source>
</evidence>
<evidence type="ECO:0000256" key="1">
    <source>
        <dbReference type="ARBA" id="ARBA00001913"/>
    </source>
</evidence>
<dbReference type="Proteomes" id="UP000014760">
    <property type="component" value="Unassembled WGS sequence"/>
</dbReference>
<dbReference type="InterPro" id="IPR035874">
    <property type="entry name" value="IDS"/>
</dbReference>
<dbReference type="GO" id="GO:0046872">
    <property type="term" value="F:metal ion binding"/>
    <property type="evidence" value="ECO:0007669"/>
    <property type="project" value="UniProtKB-KW"/>
</dbReference>
<dbReference type="EMBL" id="KB298780">
    <property type="protein sequence ID" value="ELU08780.1"/>
    <property type="molecule type" value="Genomic_DNA"/>
</dbReference>
<name>R7URF5_CAPTE</name>
<evidence type="ECO:0000313" key="11">
    <source>
        <dbReference type="Proteomes" id="UP000014760"/>
    </source>
</evidence>
<dbReference type="Pfam" id="PF00884">
    <property type="entry name" value="Sulfatase"/>
    <property type="match status" value="1"/>
</dbReference>
<dbReference type="PANTHER" id="PTHR45953">
    <property type="entry name" value="IDURONATE 2-SULFATASE"/>
    <property type="match status" value="1"/>
</dbReference>
<feature type="chain" id="PRO_5008788300" description="Sulfatase N-terminal domain-containing protein" evidence="7">
    <location>
        <begin position="18"/>
        <end position="504"/>
    </location>
</feature>
<feature type="domain" description="Sulfatase N-terminal" evidence="8">
    <location>
        <begin position="19"/>
        <end position="378"/>
    </location>
</feature>
<dbReference type="InterPro" id="IPR017850">
    <property type="entry name" value="Alkaline_phosphatase_core_sf"/>
</dbReference>
<evidence type="ECO:0000256" key="5">
    <source>
        <dbReference type="ARBA" id="ARBA00022801"/>
    </source>
</evidence>
<dbReference type="CDD" id="cd16030">
    <property type="entry name" value="iduronate-2-sulfatase"/>
    <property type="match status" value="1"/>
</dbReference>
<sequence length="504" mass="57633">MWSNICVLFSLFGCIYSRPNVLFLMADDLRVQLAFNQDAPQQPFVLHPGMLTPHLDQLASQSAVFHRAYVQQSVCNPSRASALTSRRPDTTKVYGSDSYFRTSGGNFTTIPQYFKDNGYLTLGMGKIFHSDTSEVKHSDPISWSEPFYTAPNHKYWKSRKHGSHKAVSRIEQLSHPLPDRQVADKAREALRSMPEGAQSGQSPFFLAVGFHKPHLPWIYPVQMHQHYPLSSISLPNNCFAPVGMPAVAWHKADGFYRYSDIANLEASTDYNATNVLPARIVKKLRRAYYSSVTYVDSLVGELLAELDAQGLRNNTIVTFWGDHGWHLGEHGAWSKQTNFEMANRVPMLVSYPPITNQTSININKPVEMVDLFPTLTEMALSSSLDTCPENSRETQLCSEGQSLLPLILSRGESLWKEAAFSQFPRSKNTIMGYSMKTHEYRYTAWVQRRKNGQPNWNKVKAEELYDHTRDPEENFNRVAESYYGKTRRQLQRKLRRGWRYVESV</sequence>
<dbReference type="OMA" id="STHIEMA"/>
<gene>
    <name evidence="9" type="ORF">CAPTEDRAFT_144666</name>
</gene>
<dbReference type="GO" id="GO:0005737">
    <property type="term" value="C:cytoplasm"/>
    <property type="evidence" value="ECO:0007669"/>
    <property type="project" value="TreeGrafter"/>
</dbReference>
<dbReference type="STRING" id="283909.R7URF5"/>
<evidence type="ECO:0000256" key="6">
    <source>
        <dbReference type="ARBA" id="ARBA00022837"/>
    </source>
</evidence>
<evidence type="ECO:0000256" key="3">
    <source>
        <dbReference type="ARBA" id="ARBA00022723"/>
    </source>
</evidence>
<evidence type="ECO:0000313" key="9">
    <source>
        <dbReference type="EMBL" id="ELU08780.1"/>
    </source>
</evidence>
<evidence type="ECO:0000259" key="8">
    <source>
        <dbReference type="Pfam" id="PF00884"/>
    </source>
</evidence>
<keyword evidence="5" id="KW-0378">Hydrolase</keyword>
<dbReference type="HOGENOM" id="CLU_006332_9_0_1"/>
<organism evidence="9">
    <name type="scientific">Capitella teleta</name>
    <name type="common">Polychaete worm</name>
    <dbReference type="NCBI Taxonomy" id="283909"/>
    <lineage>
        <taxon>Eukaryota</taxon>
        <taxon>Metazoa</taxon>
        <taxon>Spiralia</taxon>
        <taxon>Lophotrochozoa</taxon>
        <taxon>Annelida</taxon>
        <taxon>Polychaeta</taxon>
        <taxon>Sedentaria</taxon>
        <taxon>Scolecida</taxon>
        <taxon>Capitellidae</taxon>
        <taxon>Capitella</taxon>
    </lineage>
</organism>
<dbReference type="Gene3D" id="3.40.720.10">
    <property type="entry name" value="Alkaline Phosphatase, subunit A"/>
    <property type="match status" value="1"/>
</dbReference>
<accession>R7URF5</accession>
<dbReference type="InterPro" id="IPR000917">
    <property type="entry name" value="Sulfatase_N"/>
</dbReference>
<dbReference type="OrthoDB" id="103349at2759"/>
<keyword evidence="3" id="KW-0479">Metal-binding</keyword>
<keyword evidence="4 7" id="KW-0732">Signal</keyword>
<dbReference type="EnsemblMetazoa" id="CapteT144666">
    <property type="protein sequence ID" value="CapteP144666"/>
    <property type="gene ID" value="CapteG144666"/>
</dbReference>
<evidence type="ECO:0000256" key="7">
    <source>
        <dbReference type="SAM" id="SignalP"/>
    </source>
</evidence>
<proteinExistence type="inferred from homology"/>
<dbReference type="AlphaFoldDB" id="R7URF5"/>
<reference evidence="10" key="3">
    <citation type="submission" date="2015-06" db="UniProtKB">
        <authorList>
            <consortium name="EnsemblMetazoa"/>
        </authorList>
    </citation>
    <scope>IDENTIFICATION</scope>
</reference>
<evidence type="ECO:0000256" key="2">
    <source>
        <dbReference type="ARBA" id="ARBA00008779"/>
    </source>
</evidence>
<feature type="signal peptide" evidence="7">
    <location>
        <begin position="1"/>
        <end position="17"/>
    </location>
</feature>
<reference evidence="11" key="1">
    <citation type="submission" date="2012-12" db="EMBL/GenBank/DDBJ databases">
        <authorList>
            <person name="Hellsten U."/>
            <person name="Grimwood J."/>
            <person name="Chapman J.A."/>
            <person name="Shapiro H."/>
            <person name="Aerts A."/>
            <person name="Otillar R.P."/>
            <person name="Terry A.Y."/>
            <person name="Boore J.L."/>
            <person name="Simakov O."/>
            <person name="Marletaz F."/>
            <person name="Cho S.-J."/>
            <person name="Edsinger-Gonzales E."/>
            <person name="Havlak P."/>
            <person name="Kuo D.-H."/>
            <person name="Larsson T."/>
            <person name="Lv J."/>
            <person name="Arendt D."/>
            <person name="Savage R."/>
            <person name="Osoegawa K."/>
            <person name="de Jong P."/>
            <person name="Lindberg D.R."/>
            <person name="Seaver E.C."/>
            <person name="Weisblat D.A."/>
            <person name="Putnam N.H."/>
            <person name="Grigoriev I.V."/>
            <person name="Rokhsar D.S."/>
        </authorList>
    </citation>
    <scope>NUCLEOTIDE SEQUENCE</scope>
    <source>
        <strain evidence="11">I ESC-2004</strain>
    </source>
</reference>
<dbReference type="EMBL" id="AMQN01006628">
    <property type="status" value="NOT_ANNOTATED_CDS"/>
    <property type="molecule type" value="Genomic_DNA"/>
</dbReference>
<reference evidence="9 11" key="2">
    <citation type="journal article" date="2013" name="Nature">
        <title>Insights into bilaterian evolution from three spiralian genomes.</title>
        <authorList>
            <person name="Simakov O."/>
            <person name="Marletaz F."/>
            <person name="Cho S.J."/>
            <person name="Edsinger-Gonzales E."/>
            <person name="Havlak P."/>
            <person name="Hellsten U."/>
            <person name="Kuo D.H."/>
            <person name="Larsson T."/>
            <person name="Lv J."/>
            <person name="Arendt D."/>
            <person name="Savage R."/>
            <person name="Osoegawa K."/>
            <person name="de Jong P."/>
            <person name="Grimwood J."/>
            <person name="Chapman J.A."/>
            <person name="Shapiro H."/>
            <person name="Aerts A."/>
            <person name="Otillar R.P."/>
            <person name="Terry A.Y."/>
            <person name="Boore J.L."/>
            <person name="Grigoriev I.V."/>
            <person name="Lindberg D.R."/>
            <person name="Seaver E.C."/>
            <person name="Weisblat D.A."/>
            <person name="Putnam N.H."/>
            <person name="Rokhsar D.S."/>
        </authorList>
    </citation>
    <scope>NUCLEOTIDE SEQUENCE</scope>
    <source>
        <strain evidence="9 11">I ESC-2004</strain>
    </source>
</reference>
<protein>
    <recommendedName>
        <fullName evidence="8">Sulfatase N-terminal domain-containing protein</fullName>
    </recommendedName>
</protein>
<keyword evidence="11" id="KW-1185">Reference proteome</keyword>
<keyword evidence="6" id="KW-0106">Calcium</keyword>
<comment type="cofactor">
    <cofactor evidence="1">
        <name>Ca(2+)</name>
        <dbReference type="ChEBI" id="CHEBI:29108"/>
    </cofactor>
</comment>
<dbReference type="SUPFAM" id="SSF53649">
    <property type="entry name" value="Alkaline phosphatase-like"/>
    <property type="match status" value="1"/>
</dbReference>
<dbReference type="PANTHER" id="PTHR45953:SF1">
    <property type="entry name" value="IDURONATE 2-SULFATASE"/>
    <property type="match status" value="1"/>
</dbReference>
<dbReference type="GO" id="GO:0004423">
    <property type="term" value="F:iduronate-2-sulfatase activity"/>
    <property type="evidence" value="ECO:0007669"/>
    <property type="project" value="InterPro"/>
</dbReference>
<comment type="similarity">
    <text evidence="2">Belongs to the sulfatase family.</text>
</comment>
<evidence type="ECO:0000256" key="4">
    <source>
        <dbReference type="ARBA" id="ARBA00022729"/>
    </source>
</evidence>